<name>A0A1H3JTF6_9PROT</name>
<dbReference type="Proteomes" id="UP000198640">
    <property type="component" value="Unassembled WGS sequence"/>
</dbReference>
<dbReference type="EMBL" id="FNOY01000035">
    <property type="protein sequence ID" value="SDY43192.1"/>
    <property type="molecule type" value="Genomic_DNA"/>
</dbReference>
<sequence>MSTKEAYKQKLEAEVELAQAKLAELNAEAKGSAADTRIKYDEQIGDLEHKVEAAKTKMKELGEASDDAWEHLKDSAENAWDKLSEAVRDTAAKLKDKFKN</sequence>
<reference evidence="2 3" key="1">
    <citation type="submission" date="2016-10" db="EMBL/GenBank/DDBJ databases">
        <authorList>
            <person name="de Groot N.N."/>
        </authorList>
    </citation>
    <scope>NUCLEOTIDE SEQUENCE [LARGE SCALE GENOMIC DNA]</scope>
    <source>
        <strain evidence="2 3">Nm1</strain>
    </source>
</reference>
<evidence type="ECO:0000256" key="1">
    <source>
        <dbReference type="SAM" id="Coils"/>
    </source>
</evidence>
<dbReference type="Gene3D" id="1.10.287.700">
    <property type="entry name" value="Helix hairpin bin"/>
    <property type="match status" value="1"/>
</dbReference>
<feature type="coiled-coil region" evidence="1">
    <location>
        <begin position="1"/>
        <end position="64"/>
    </location>
</feature>
<evidence type="ECO:0000313" key="2">
    <source>
        <dbReference type="EMBL" id="SDY43192.1"/>
    </source>
</evidence>
<evidence type="ECO:0008006" key="4">
    <source>
        <dbReference type="Google" id="ProtNLM"/>
    </source>
</evidence>
<proteinExistence type="predicted"/>
<keyword evidence="3" id="KW-1185">Reference proteome</keyword>
<dbReference type="STRING" id="44576.SAMN05421881_103520"/>
<protein>
    <recommendedName>
        <fullName evidence="4">Coiled coil domain-containing protein</fullName>
    </recommendedName>
</protein>
<evidence type="ECO:0000313" key="3">
    <source>
        <dbReference type="Proteomes" id="UP000198640"/>
    </source>
</evidence>
<dbReference type="RefSeq" id="WP_090414437.1">
    <property type="nucleotide sequence ID" value="NZ_FNOY01000035.1"/>
</dbReference>
<organism evidence="2 3">
    <name type="scientific">Nitrosomonas halophila</name>
    <dbReference type="NCBI Taxonomy" id="44576"/>
    <lineage>
        <taxon>Bacteria</taxon>
        <taxon>Pseudomonadati</taxon>
        <taxon>Pseudomonadota</taxon>
        <taxon>Betaproteobacteria</taxon>
        <taxon>Nitrosomonadales</taxon>
        <taxon>Nitrosomonadaceae</taxon>
        <taxon>Nitrosomonas</taxon>
    </lineage>
</organism>
<keyword evidence="1" id="KW-0175">Coiled coil</keyword>
<gene>
    <name evidence="2" type="ORF">SAMN05421881_103520</name>
</gene>
<accession>A0A1H3JTF6</accession>
<dbReference type="AlphaFoldDB" id="A0A1H3JTF6"/>
<dbReference type="OrthoDB" id="5339985at2"/>